<dbReference type="HOGENOM" id="CLU_139529_0_0_1"/>
<accession>J3M6M8</accession>
<evidence type="ECO:0000313" key="3">
    <source>
        <dbReference type="Proteomes" id="UP000006038"/>
    </source>
</evidence>
<keyword evidence="3" id="KW-1185">Reference proteome</keyword>
<feature type="compositionally biased region" description="Low complexity" evidence="1">
    <location>
        <begin position="124"/>
        <end position="137"/>
    </location>
</feature>
<feature type="region of interest" description="Disordered" evidence="1">
    <location>
        <begin position="60"/>
        <end position="161"/>
    </location>
</feature>
<protein>
    <recommendedName>
        <fullName evidence="4">DUF834 domain-containing protein</fullName>
    </recommendedName>
</protein>
<dbReference type="Gramene" id="OB05G22520.1">
    <property type="protein sequence ID" value="OB05G22520.1"/>
    <property type="gene ID" value="OB05G22520"/>
</dbReference>
<feature type="compositionally biased region" description="Basic and acidic residues" evidence="1">
    <location>
        <begin position="66"/>
        <end position="77"/>
    </location>
</feature>
<name>J3M6M8_ORYBR</name>
<reference evidence="2" key="2">
    <citation type="submission" date="2013-04" db="UniProtKB">
        <authorList>
            <consortium name="EnsemblPlants"/>
        </authorList>
    </citation>
    <scope>IDENTIFICATION</scope>
</reference>
<dbReference type="Proteomes" id="UP000006038">
    <property type="component" value="Chromosome 5"/>
</dbReference>
<evidence type="ECO:0000256" key="1">
    <source>
        <dbReference type="SAM" id="MobiDB-lite"/>
    </source>
</evidence>
<dbReference type="AlphaFoldDB" id="J3M6M8"/>
<evidence type="ECO:0008006" key="4">
    <source>
        <dbReference type="Google" id="ProtNLM"/>
    </source>
</evidence>
<feature type="compositionally biased region" description="Basic and acidic residues" evidence="1">
    <location>
        <begin position="106"/>
        <end position="119"/>
    </location>
</feature>
<sequence length="161" mass="16409">MDGWIDRWMCVCAHGDATVGCTWHRRWWRASQLDPGRGGGLVVVVGWVVPAVASAGAVAGAGEEAAVEHDDVEQLREGEDDDERLEHAEAPAAVAADVDLLAGEAEGERGDGPGDERRGGAGGEAVAAPGADVVDARQLGGGAHHAGEDGEDEEVEGGAVA</sequence>
<reference evidence="2" key="1">
    <citation type="journal article" date="2013" name="Nat. Commun.">
        <title>Whole-genome sequencing of Oryza brachyantha reveals mechanisms underlying Oryza genome evolution.</title>
        <authorList>
            <person name="Chen J."/>
            <person name="Huang Q."/>
            <person name="Gao D."/>
            <person name="Wang J."/>
            <person name="Lang Y."/>
            <person name="Liu T."/>
            <person name="Li B."/>
            <person name="Bai Z."/>
            <person name="Luis Goicoechea J."/>
            <person name="Liang C."/>
            <person name="Chen C."/>
            <person name="Zhang W."/>
            <person name="Sun S."/>
            <person name="Liao Y."/>
            <person name="Zhang X."/>
            <person name="Yang L."/>
            <person name="Song C."/>
            <person name="Wang M."/>
            <person name="Shi J."/>
            <person name="Liu G."/>
            <person name="Liu J."/>
            <person name="Zhou H."/>
            <person name="Zhou W."/>
            <person name="Yu Q."/>
            <person name="An N."/>
            <person name="Chen Y."/>
            <person name="Cai Q."/>
            <person name="Wang B."/>
            <person name="Liu B."/>
            <person name="Min J."/>
            <person name="Huang Y."/>
            <person name="Wu H."/>
            <person name="Li Z."/>
            <person name="Zhang Y."/>
            <person name="Yin Y."/>
            <person name="Song W."/>
            <person name="Jiang J."/>
            <person name="Jackson S.A."/>
            <person name="Wing R.A."/>
            <person name="Wang J."/>
            <person name="Chen M."/>
        </authorList>
    </citation>
    <scope>NUCLEOTIDE SEQUENCE [LARGE SCALE GENOMIC DNA]</scope>
    <source>
        <strain evidence="2">cv. IRGC 101232</strain>
    </source>
</reference>
<dbReference type="EnsemblPlants" id="OB05G22520.1">
    <property type="protein sequence ID" value="OB05G22520.1"/>
    <property type="gene ID" value="OB05G22520"/>
</dbReference>
<feature type="compositionally biased region" description="Low complexity" evidence="1">
    <location>
        <begin position="90"/>
        <end position="104"/>
    </location>
</feature>
<proteinExistence type="predicted"/>
<evidence type="ECO:0000313" key="2">
    <source>
        <dbReference type="EnsemblPlants" id="OB05G22520.1"/>
    </source>
</evidence>
<organism evidence="2">
    <name type="scientific">Oryza brachyantha</name>
    <name type="common">malo sina</name>
    <dbReference type="NCBI Taxonomy" id="4533"/>
    <lineage>
        <taxon>Eukaryota</taxon>
        <taxon>Viridiplantae</taxon>
        <taxon>Streptophyta</taxon>
        <taxon>Embryophyta</taxon>
        <taxon>Tracheophyta</taxon>
        <taxon>Spermatophyta</taxon>
        <taxon>Magnoliopsida</taxon>
        <taxon>Liliopsida</taxon>
        <taxon>Poales</taxon>
        <taxon>Poaceae</taxon>
        <taxon>BOP clade</taxon>
        <taxon>Oryzoideae</taxon>
        <taxon>Oryzeae</taxon>
        <taxon>Oryzinae</taxon>
        <taxon>Oryza</taxon>
    </lineage>
</organism>
<feature type="compositionally biased region" description="Acidic residues" evidence="1">
    <location>
        <begin position="149"/>
        <end position="161"/>
    </location>
</feature>